<evidence type="ECO:0000256" key="8">
    <source>
        <dbReference type="ARBA" id="ARBA00023136"/>
    </source>
</evidence>
<feature type="transmembrane region" description="Helical" evidence="10">
    <location>
        <begin position="227"/>
        <end position="244"/>
    </location>
</feature>
<organism evidence="11 12">
    <name type="scientific">Ostreococcus lucimarinus (strain CCE9901)</name>
    <dbReference type="NCBI Taxonomy" id="436017"/>
    <lineage>
        <taxon>Eukaryota</taxon>
        <taxon>Viridiplantae</taxon>
        <taxon>Chlorophyta</taxon>
        <taxon>Mamiellophyceae</taxon>
        <taxon>Mamiellales</taxon>
        <taxon>Bathycoccaceae</taxon>
        <taxon>Ostreococcus</taxon>
    </lineage>
</organism>
<feature type="transmembrane region" description="Helical" evidence="10">
    <location>
        <begin position="250"/>
        <end position="270"/>
    </location>
</feature>
<accession>A4RSP6</accession>
<dbReference type="EMBL" id="CP000582">
    <property type="protein sequence ID" value="ABO94747.1"/>
    <property type="molecule type" value="Genomic_DNA"/>
</dbReference>
<name>A4RSP6_OSTLU</name>
<evidence type="ECO:0000256" key="2">
    <source>
        <dbReference type="ARBA" id="ARBA00022516"/>
    </source>
</evidence>
<keyword evidence="2" id="KW-0444">Lipid biosynthesis</keyword>
<dbReference type="Proteomes" id="UP000001568">
    <property type="component" value="Chromosome 2"/>
</dbReference>
<dbReference type="PROSITE" id="PS01188">
    <property type="entry name" value="ELO"/>
    <property type="match status" value="1"/>
</dbReference>
<evidence type="ECO:0000256" key="10">
    <source>
        <dbReference type="SAM" id="Phobius"/>
    </source>
</evidence>
<dbReference type="OMA" id="EFMQNAD"/>
<keyword evidence="12" id="KW-1185">Reference proteome</keyword>
<keyword evidence="9" id="KW-0275">Fatty acid biosynthesis</keyword>
<keyword evidence="3" id="KW-0808">Transferase</keyword>
<dbReference type="KEGG" id="olu:OSTLU_48622"/>
<dbReference type="GO" id="GO:0034625">
    <property type="term" value="P:fatty acid elongation, monounsaturated fatty acid"/>
    <property type="evidence" value="ECO:0007669"/>
    <property type="project" value="TreeGrafter"/>
</dbReference>
<dbReference type="RefSeq" id="XP_001416454.1">
    <property type="nucleotide sequence ID" value="XM_001416417.1"/>
</dbReference>
<dbReference type="InterPro" id="IPR030457">
    <property type="entry name" value="ELO_CS"/>
</dbReference>
<dbReference type="GeneID" id="5000064"/>
<comment type="subcellular location">
    <subcellularLocation>
        <location evidence="1">Membrane</location>
        <topology evidence="1">Multi-pass membrane protein</topology>
    </subcellularLocation>
</comment>
<dbReference type="HOGENOM" id="CLU_048483_0_1_1"/>
<evidence type="ECO:0000256" key="1">
    <source>
        <dbReference type="ARBA" id="ARBA00004141"/>
    </source>
</evidence>
<dbReference type="GO" id="GO:0034626">
    <property type="term" value="P:fatty acid elongation, polyunsaturated fatty acid"/>
    <property type="evidence" value="ECO:0007669"/>
    <property type="project" value="TreeGrafter"/>
</dbReference>
<dbReference type="InterPro" id="IPR002076">
    <property type="entry name" value="ELO_fam"/>
</dbReference>
<feature type="transmembrane region" description="Helical" evidence="10">
    <location>
        <begin position="185"/>
        <end position="206"/>
    </location>
</feature>
<dbReference type="eggNOG" id="KOG3071">
    <property type="taxonomic scope" value="Eukaryota"/>
</dbReference>
<keyword evidence="5" id="KW-0276">Fatty acid metabolism</keyword>
<evidence type="ECO:0000256" key="4">
    <source>
        <dbReference type="ARBA" id="ARBA00022692"/>
    </source>
</evidence>
<dbReference type="GO" id="GO:0030148">
    <property type="term" value="P:sphingolipid biosynthetic process"/>
    <property type="evidence" value="ECO:0007669"/>
    <property type="project" value="TreeGrafter"/>
</dbReference>
<sequence>MLRHYWKAWDSIISKVVFSCADWLGWELDPLSPTTSHLPAITSPTPLITSLLVYLVTVVVSYRVLSATTNTKIWDPTWLKASVICHNAFLILLSLYMCIGCIVEAYKSGYKLWGNKFNVNEKQLAFYIYLFYVSKIYEFVDTFIMLLKRNLRQVSFLHVYHHSTISFIWWMIARRAPGGDAYFSAALNSWVHVCMYTYYLLSALIGKNNDKRVKYLWWGRHLTQMQMLQFLCNLLQAVYCAYFSEYPKFLSKILLFYMISLLALFGHFYYSKHIATAKLRKKHTKKA</sequence>
<dbReference type="PANTHER" id="PTHR11157">
    <property type="entry name" value="FATTY ACID ACYL TRANSFERASE-RELATED"/>
    <property type="match status" value="1"/>
</dbReference>
<feature type="transmembrane region" description="Helical" evidence="10">
    <location>
        <begin position="47"/>
        <end position="65"/>
    </location>
</feature>
<evidence type="ECO:0000256" key="9">
    <source>
        <dbReference type="ARBA" id="ARBA00023160"/>
    </source>
</evidence>
<evidence type="ECO:0000313" key="12">
    <source>
        <dbReference type="Proteomes" id="UP000001568"/>
    </source>
</evidence>
<dbReference type="AlphaFoldDB" id="A4RSP6"/>
<feature type="transmembrane region" description="Helical" evidence="10">
    <location>
        <begin position="154"/>
        <end position="173"/>
    </location>
</feature>
<gene>
    <name evidence="11" type="ORF">OSTLU_48622</name>
</gene>
<feature type="transmembrane region" description="Helical" evidence="10">
    <location>
        <begin position="86"/>
        <end position="106"/>
    </location>
</feature>
<dbReference type="GO" id="GO:0019367">
    <property type="term" value="P:fatty acid elongation, saturated fatty acid"/>
    <property type="evidence" value="ECO:0007669"/>
    <property type="project" value="TreeGrafter"/>
</dbReference>
<dbReference type="Gramene" id="ABO94747">
    <property type="protein sequence ID" value="ABO94747"/>
    <property type="gene ID" value="OSTLU_48622"/>
</dbReference>
<dbReference type="GO" id="GO:0009922">
    <property type="term" value="F:fatty acid elongase activity"/>
    <property type="evidence" value="ECO:0007669"/>
    <property type="project" value="InterPro"/>
</dbReference>
<evidence type="ECO:0000256" key="6">
    <source>
        <dbReference type="ARBA" id="ARBA00022989"/>
    </source>
</evidence>
<protein>
    <submittedName>
        <fullName evidence="11">Uncharacterized protein</fullName>
    </submittedName>
</protein>
<reference evidence="11 12" key="1">
    <citation type="journal article" date="2007" name="Proc. Natl. Acad. Sci. U.S.A.">
        <title>The tiny eukaryote Ostreococcus provides genomic insights into the paradox of plankton speciation.</title>
        <authorList>
            <person name="Palenik B."/>
            <person name="Grimwood J."/>
            <person name="Aerts A."/>
            <person name="Rouze P."/>
            <person name="Salamov A."/>
            <person name="Putnam N."/>
            <person name="Dupont C."/>
            <person name="Jorgensen R."/>
            <person name="Derelle E."/>
            <person name="Rombauts S."/>
            <person name="Zhou K."/>
            <person name="Otillar R."/>
            <person name="Merchant S.S."/>
            <person name="Podell S."/>
            <person name="Gaasterland T."/>
            <person name="Napoli C."/>
            <person name="Gendler K."/>
            <person name="Manuell A."/>
            <person name="Tai V."/>
            <person name="Vallon O."/>
            <person name="Piganeau G."/>
            <person name="Jancek S."/>
            <person name="Heijde M."/>
            <person name="Jabbari K."/>
            <person name="Bowler C."/>
            <person name="Lohr M."/>
            <person name="Robbens S."/>
            <person name="Werner G."/>
            <person name="Dubchak I."/>
            <person name="Pazour G.J."/>
            <person name="Ren Q."/>
            <person name="Paulsen I."/>
            <person name="Delwiche C."/>
            <person name="Schmutz J."/>
            <person name="Rokhsar D."/>
            <person name="Van de Peer Y."/>
            <person name="Moreau H."/>
            <person name="Grigoriev I.V."/>
        </authorList>
    </citation>
    <scope>NUCLEOTIDE SEQUENCE [LARGE SCALE GENOMIC DNA]</scope>
    <source>
        <strain evidence="11 12">CCE9901</strain>
    </source>
</reference>
<dbReference type="Pfam" id="PF01151">
    <property type="entry name" value="ELO"/>
    <property type="match status" value="1"/>
</dbReference>
<keyword evidence="8 10" id="KW-0472">Membrane</keyword>
<keyword evidence="6 10" id="KW-1133">Transmembrane helix</keyword>
<evidence type="ECO:0000256" key="5">
    <source>
        <dbReference type="ARBA" id="ARBA00022832"/>
    </source>
</evidence>
<dbReference type="GO" id="GO:0005789">
    <property type="term" value="C:endoplasmic reticulum membrane"/>
    <property type="evidence" value="ECO:0007669"/>
    <property type="project" value="TreeGrafter"/>
</dbReference>
<dbReference type="STRING" id="436017.A4RSP6"/>
<dbReference type="PANTHER" id="PTHR11157:SF126">
    <property type="entry name" value="ELONGATION OF VERY LONG CHAIN FATTY ACIDS PROTEIN"/>
    <property type="match status" value="1"/>
</dbReference>
<dbReference type="OrthoDB" id="434092at2759"/>
<keyword evidence="7" id="KW-0443">Lipid metabolism</keyword>
<evidence type="ECO:0000256" key="3">
    <source>
        <dbReference type="ARBA" id="ARBA00022679"/>
    </source>
</evidence>
<proteinExistence type="predicted"/>
<evidence type="ECO:0000256" key="7">
    <source>
        <dbReference type="ARBA" id="ARBA00023098"/>
    </source>
</evidence>
<feature type="transmembrane region" description="Helical" evidence="10">
    <location>
        <begin position="126"/>
        <end position="147"/>
    </location>
</feature>
<dbReference type="GO" id="GO:0042761">
    <property type="term" value="P:very long-chain fatty acid biosynthetic process"/>
    <property type="evidence" value="ECO:0007669"/>
    <property type="project" value="TreeGrafter"/>
</dbReference>
<evidence type="ECO:0000313" key="11">
    <source>
        <dbReference type="EMBL" id="ABO94747.1"/>
    </source>
</evidence>
<keyword evidence="4 10" id="KW-0812">Transmembrane</keyword>